<dbReference type="EMBL" id="BMQL01000004">
    <property type="protein sequence ID" value="GGR00852.1"/>
    <property type="molecule type" value="Genomic_DNA"/>
</dbReference>
<evidence type="ECO:0000313" key="10">
    <source>
        <dbReference type="EMBL" id="GGR00852.1"/>
    </source>
</evidence>
<dbReference type="AlphaFoldDB" id="A0A918F2D9"/>
<dbReference type="PANTHER" id="PTHR35851">
    <property type="entry name" value="CELL DIVISION PROTEIN FTSQ"/>
    <property type="match status" value="1"/>
</dbReference>
<evidence type="ECO:0000256" key="6">
    <source>
        <dbReference type="ARBA" id="ARBA00023136"/>
    </source>
</evidence>
<dbReference type="InterPro" id="IPR026579">
    <property type="entry name" value="FtsQ"/>
</dbReference>
<keyword evidence="2" id="KW-1003">Cell membrane</keyword>
<organism evidence="10 11">
    <name type="scientific">Deinococcus ruber</name>
    <dbReference type="NCBI Taxonomy" id="1848197"/>
    <lineage>
        <taxon>Bacteria</taxon>
        <taxon>Thermotogati</taxon>
        <taxon>Deinococcota</taxon>
        <taxon>Deinococci</taxon>
        <taxon>Deinococcales</taxon>
        <taxon>Deinococcaceae</taxon>
        <taxon>Deinococcus</taxon>
    </lineage>
</organism>
<gene>
    <name evidence="10" type="ORF">GCM10008957_12140</name>
</gene>
<sequence length="343" mass="37077">MAVTPGSGETPPTRRRRVRPVWWSILSTVLLVGLLAALWFLLPIRSVTVSGNRALSQAQVLSLAGLTPPFYGTRRPGGWLFYGGWRARALRASPWVTSAHIVRTFPDRIDISVTERVPAARWQQPDSQVNTIYDDGSRQVGVQQLRPKTYMPDGTQLEGQQEGGMLYTLLPDGSKVKGELPQGHIVTYLLDGTVKDGIQDGGTVYSVAPNGYKLPGLHTPGRVVTVSWDGSEVAGAHPTAGKVVTIAWDGTILPNARPTGTAPLPLLIGWGPDRLQDARRAALLLASYNVLSVAYAPSGITIQTSAGKVWSGSMDSLLKYSGGVKMFSNQRINIYPWGVSVQQ</sequence>
<dbReference type="PANTHER" id="PTHR35851:SF1">
    <property type="entry name" value="CELL DIVISION PROTEIN FTSQ"/>
    <property type="match status" value="1"/>
</dbReference>
<reference evidence="10" key="1">
    <citation type="journal article" date="2014" name="Int. J. Syst. Evol. Microbiol.">
        <title>Complete genome sequence of Corynebacterium casei LMG S-19264T (=DSM 44701T), isolated from a smear-ripened cheese.</title>
        <authorList>
            <consortium name="US DOE Joint Genome Institute (JGI-PGF)"/>
            <person name="Walter F."/>
            <person name="Albersmeier A."/>
            <person name="Kalinowski J."/>
            <person name="Ruckert C."/>
        </authorList>
    </citation>
    <scope>NUCLEOTIDE SEQUENCE</scope>
    <source>
        <strain evidence="10">JCM 31311</strain>
    </source>
</reference>
<dbReference type="Pfam" id="PF08478">
    <property type="entry name" value="POTRA_1"/>
    <property type="match status" value="1"/>
</dbReference>
<reference evidence="10" key="2">
    <citation type="submission" date="2020-09" db="EMBL/GenBank/DDBJ databases">
        <authorList>
            <person name="Sun Q."/>
            <person name="Ohkuma M."/>
        </authorList>
    </citation>
    <scope>NUCLEOTIDE SEQUENCE</scope>
    <source>
        <strain evidence="10">JCM 31311</strain>
    </source>
</reference>
<comment type="subcellular location">
    <subcellularLocation>
        <location evidence="1">Membrane</location>
    </subcellularLocation>
</comment>
<keyword evidence="5 8" id="KW-1133">Transmembrane helix</keyword>
<dbReference type="PROSITE" id="PS51779">
    <property type="entry name" value="POTRA"/>
    <property type="match status" value="1"/>
</dbReference>
<dbReference type="Gene3D" id="3.10.20.310">
    <property type="entry name" value="membrane protein fhac"/>
    <property type="match status" value="1"/>
</dbReference>
<protein>
    <recommendedName>
        <fullName evidence="9">POTRA domain-containing protein</fullName>
    </recommendedName>
</protein>
<proteinExistence type="predicted"/>
<dbReference type="GO" id="GO:0090529">
    <property type="term" value="P:cell septum assembly"/>
    <property type="evidence" value="ECO:0007669"/>
    <property type="project" value="InterPro"/>
</dbReference>
<name>A0A918F2D9_9DEIO</name>
<dbReference type="Proteomes" id="UP000603865">
    <property type="component" value="Unassembled WGS sequence"/>
</dbReference>
<evidence type="ECO:0000256" key="3">
    <source>
        <dbReference type="ARBA" id="ARBA00022618"/>
    </source>
</evidence>
<keyword evidence="7" id="KW-0131">Cell cycle</keyword>
<comment type="caution">
    <text evidence="10">The sequence shown here is derived from an EMBL/GenBank/DDBJ whole genome shotgun (WGS) entry which is preliminary data.</text>
</comment>
<evidence type="ECO:0000313" key="11">
    <source>
        <dbReference type="Proteomes" id="UP000603865"/>
    </source>
</evidence>
<feature type="transmembrane region" description="Helical" evidence="8">
    <location>
        <begin position="21"/>
        <end position="42"/>
    </location>
</feature>
<evidence type="ECO:0000256" key="1">
    <source>
        <dbReference type="ARBA" id="ARBA00004370"/>
    </source>
</evidence>
<keyword evidence="3" id="KW-0132">Cell division</keyword>
<keyword evidence="6 8" id="KW-0472">Membrane</keyword>
<dbReference type="InterPro" id="IPR013685">
    <property type="entry name" value="POTRA_FtsQ_type"/>
</dbReference>
<evidence type="ECO:0000256" key="2">
    <source>
        <dbReference type="ARBA" id="ARBA00022475"/>
    </source>
</evidence>
<dbReference type="GO" id="GO:0016020">
    <property type="term" value="C:membrane"/>
    <property type="evidence" value="ECO:0007669"/>
    <property type="project" value="UniProtKB-SubCell"/>
</dbReference>
<evidence type="ECO:0000256" key="7">
    <source>
        <dbReference type="ARBA" id="ARBA00023306"/>
    </source>
</evidence>
<feature type="domain" description="POTRA" evidence="9">
    <location>
        <begin position="42"/>
        <end position="116"/>
    </location>
</feature>
<keyword evidence="11" id="KW-1185">Reference proteome</keyword>
<accession>A0A918F2D9</accession>
<dbReference type="InterPro" id="IPR034746">
    <property type="entry name" value="POTRA"/>
</dbReference>
<evidence type="ECO:0000256" key="5">
    <source>
        <dbReference type="ARBA" id="ARBA00022989"/>
    </source>
</evidence>
<evidence type="ECO:0000256" key="4">
    <source>
        <dbReference type="ARBA" id="ARBA00022692"/>
    </source>
</evidence>
<keyword evidence="4 8" id="KW-0812">Transmembrane</keyword>
<evidence type="ECO:0000256" key="8">
    <source>
        <dbReference type="SAM" id="Phobius"/>
    </source>
</evidence>
<evidence type="ECO:0000259" key="9">
    <source>
        <dbReference type="PROSITE" id="PS51779"/>
    </source>
</evidence>